<dbReference type="InterPro" id="IPR040442">
    <property type="entry name" value="Pyrv_kinase-like_dom_sf"/>
</dbReference>
<evidence type="ECO:0000313" key="2">
    <source>
        <dbReference type="Proteomes" id="UP001158049"/>
    </source>
</evidence>
<name>A0ABY1QPI7_9BURK</name>
<evidence type="ECO:0000313" key="1">
    <source>
        <dbReference type="EMBL" id="SMP77298.1"/>
    </source>
</evidence>
<gene>
    <name evidence="1" type="ORF">SAMN06295970_12650</name>
</gene>
<dbReference type="Proteomes" id="UP001158049">
    <property type="component" value="Unassembled WGS sequence"/>
</dbReference>
<organism evidence="1 2">
    <name type="scientific">Noviherbaspirillum suwonense</name>
    <dbReference type="NCBI Taxonomy" id="1224511"/>
    <lineage>
        <taxon>Bacteria</taxon>
        <taxon>Pseudomonadati</taxon>
        <taxon>Pseudomonadota</taxon>
        <taxon>Betaproteobacteria</taxon>
        <taxon>Burkholderiales</taxon>
        <taxon>Oxalobacteraceae</taxon>
        <taxon>Noviherbaspirillum</taxon>
    </lineage>
</organism>
<dbReference type="InterPro" id="IPR039556">
    <property type="entry name" value="ICL/PEPM"/>
</dbReference>
<dbReference type="PANTHER" id="PTHR42905">
    <property type="entry name" value="PHOSPHOENOLPYRUVATE CARBOXYLASE"/>
    <property type="match status" value="1"/>
</dbReference>
<dbReference type="InterPro" id="IPR018523">
    <property type="entry name" value="Isocitrate_lyase_ph_CS"/>
</dbReference>
<dbReference type="EMBL" id="FXUL01000026">
    <property type="protein sequence ID" value="SMP77298.1"/>
    <property type="molecule type" value="Genomic_DNA"/>
</dbReference>
<dbReference type="CDD" id="cd00377">
    <property type="entry name" value="ICL_PEPM"/>
    <property type="match status" value="1"/>
</dbReference>
<keyword evidence="1" id="KW-0456">Lyase</keyword>
<dbReference type="Gene3D" id="3.20.20.60">
    <property type="entry name" value="Phosphoenolpyruvate-binding domains"/>
    <property type="match status" value="1"/>
</dbReference>
<keyword evidence="2" id="KW-1185">Reference proteome</keyword>
<accession>A0ABY1QPI7</accession>
<reference evidence="1 2" key="1">
    <citation type="submission" date="2017-05" db="EMBL/GenBank/DDBJ databases">
        <authorList>
            <person name="Varghese N."/>
            <person name="Submissions S."/>
        </authorList>
    </citation>
    <scope>NUCLEOTIDE SEQUENCE [LARGE SCALE GENOMIC DNA]</scope>
    <source>
        <strain evidence="1 2">DSM 26001</strain>
    </source>
</reference>
<dbReference type="RefSeq" id="WP_283444918.1">
    <property type="nucleotide sequence ID" value="NZ_FXUL01000026.1"/>
</dbReference>
<proteinExistence type="predicted"/>
<dbReference type="PANTHER" id="PTHR42905:SF5">
    <property type="entry name" value="CARBOXYVINYL-CARBOXYPHOSPHONATE PHOSPHORYLMUTASE, CHLOROPLASTIC"/>
    <property type="match status" value="1"/>
</dbReference>
<comment type="caution">
    <text evidence="1">The sequence shown here is derived from an EMBL/GenBank/DDBJ whole genome shotgun (WGS) entry which is preliminary data.</text>
</comment>
<dbReference type="SUPFAM" id="SSF51621">
    <property type="entry name" value="Phosphoenolpyruvate/pyruvate domain"/>
    <property type="match status" value="1"/>
</dbReference>
<protein>
    <submittedName>
        <fullName evidence="1">2-Methylisocitrate lyase, PEP mutase family</fullName>
    </submittedName>
</protein>
<dbReference type="GO" id="GO:0016829">
    <property type="term" value="F:lyase activity"/>
    <property type="evidence" value="ECO:0007669"/>
    <property type="project" value="UniProtKB-KW"/>
</dbReference>
<dbReference type="InterPro" id="IPR015813">
    <property type="entry name" value="Pyrv/PenolPyrv_kinase-like_dom"/>
</dbReference>
<sequence length="285" mass="30580">MTLKQRLLQQQILIAPGVYDAFSALMAERAGFEALYLSGASIAYTRLGAPDIGLVSFAEVCETMATIRERTALPVIIDADTGYGNALNVQRTVRRFERAGASAIQLEDQTSPKRCGHLDGKQLIGAAEMVGKIRAALDARASDQTLIVARTDAVAVDGFEAALDRGEAYLEAGADVLFIEAVRDAAQMRIVTERFASRVPLLANMVEGGKTPLKNAQELQEIGYRLAIFPGGTVRAVAHALEAYFGELRQSGSNKGNAGRMLDFDALNGVLGTQAILEGSRRYEG</sequence>
<dbReference type="Pfam" id="PF13714">
    <property type="entry name" value="PEP_mutase"/>
    <property type="match status" value="1"/>
</dbReference>
<dbReference type="PROSITE" id="PS00161">
    <property type="entry name" value="ISOCITRATE_LYASE"/>
    <property type="match status" value="1"/>
</dbReference>